<dbReference type="PANTHER" id="PTHR32322:SF14">
    <property type="entry name" value="PROTEIN PAGO"/>
    <property type="match status" value="1"/>
</dbReference>
<dbReference type="InterPro" id="IPR050638">
    <property type="entry name" value="AA-Vitamin_Transporters"/>
</dbReference>
<reference evidence="7 8" key="1">
    <citation type="submission" date="2018-01" db="EMBL/GenBank/DDBJ databases">
        <title>Genome sequence of a Cantenovulum-like bacteria.</title>
        <authorList>
            <person name="Tan W.R."/>
            <person name="Lau N.-S."/>
            <person name="Go F."/>
            <person name="Amirul A.-A.A."/>
        </authorList>
    </citation>
    <scope>NUCLEOTIDE SEQUENCE [LARGE SCALE GENOMIC DNA]</scope>
    <source>
        <strain evidence="7 8">CCB-QB4</strain>
    </source>
</reference>
<dbReference type="Proteomes" id="UP000244441">
    <property type="component" value="Chromosome"/>
</dbReference>
<dbReference type="KEGG" id="cate:C2869_16960"/>
<dbReference type="EMBL" id="CP026604">
    <property type="protein sequence ID" value="AWB68010.1"/>
    <property type="molecule type" value="Genomic_DNA"/>
</dbReference>
<evidence type="ECO:0000256" key="3">
    <source>
        <dbReference type="ARBA" id="ARBA00022989"/>
    </source>
</evidence>
<evidence type="ECO:0000256" key="2">
    <source>
        <dbReference type="ARBA" id="ARBA00022692"/>
    </source>
</evidence>
<name>A0A2S0VV83_9ALTE</name>
<evidence type="ECO:0000313" key="8">
    <source>
        <dbReference type="Proteomes" id="UP000244441"/>
    </source>
</evidence>
<dbReference type="GO" id="GO:0016020">
    <property type="term" value="C:membrane"/>
    <property type="evidence" value="ECO:0007669"/>
    <property type="project" value="UniProtKB-SubCell"/>
</dbReference>
<feature type="transmembrane region" description="Helical" evidence="5">
    <location>
        <begin position="65"/>
        <end position="81"/>
    </location>
</feature>
<feature type="domain" description="EamA" evidence="6">
    <location>
        <begin position="8"/>
        <end position="134"/>
    </location>
</feature>
<gene>
    <name evidence="7" type="ORF">C2869_16960</name>
</gene>
<protein>
    <submittedName>
        <fullName evidence="7">EamA family transporter</fullName>
    </submittedName>
</protein>
<feature type="transmembrane region" description="Helical" evidence="5">
    <location>
        <begin position="178"/>
        <end position="197"/>
    </location>
</feature>
<feature type="domain" description="EamA" evidence="6">
    <location>
        <begin position="147"/>
        <end position="282"/>
    </location>
</feature>
<dbReference type="SUPFAM" id="SSF103481">
    <property type="entry name" value="Multidrug resistance efflux transporter EmrE"/>
    <property type="match status" value="2"/>
</dbReference>
<feature type="transmembrane region" description="Helical" evidence="5">
    <location>
        <begin position="145"/>
        <end position="166"/>
    </location>
</feature>
<feature type="transmembrane region" description="Helical" evidence="5">
    <location>
        <begin position="241"/>
        <end position="259"/>
    </location>
</feature>
<dbReference type="Pfam" id="PF00892">
    <property type="entry name" value="EamA"/>
    <property type="match status" value="2"/>
</dbReference>
<feature type="transmembrane region" description="Helical" evidence="5">
    <location>
        <begin position="265"/>
        <end position="283"/>
    </location>
</feature>
<feature type="transmembrane region" description="Helical" evidence="5">
    <location>
        <begin position="87"/>
        <end position="107"/>
    </location>
</feature>
<dbReference type="AlphaFoldDB" id="A0A2S0VV83"/>
<feature type="transmembrane region" description="Helical" evidence="5">
    <location>
        <begin position="119"/>
        <end position="139"/>
    </location>
</feature>
<dbReference type="OrthoDB" id="9776210at2"/>
<sequence length="301" mass="32572">MSVPAAYLAVVLIWSTTPLGIVWSTESITPTFAVFARMLIAVAVGVLFLKLFRIPLPWHKQAVRLYAYASIGIAGGMILGYNASVYITSGVMSLIFGLSPIISGVLAKCVDPKQKTTSYQYIALLICVTGLSLVCSENLQLNPDSWKGIVLITGSVTCFSLSGVLVKTVKLEINPFASTMGSLILSTPIFGLAWLMLTNGEINLEQWQLHSVWAVIYLGIFGSLIGFIAYYYILQKLTATTVALVTLITPPIALILGAWLNQEVISQSILLGASLILLGLGLYQFGGKLLFFKAIDNKQLE</sequence>
<evidence type="ECO:0000256" key="1">
    <source>
        <dbReference type="ARBA" id="ARBA00004141"/>
    </source>
</evidence>
<keyword evidence="3 5" id="KW-1133">Transmembrane helix</keyword>
<organism evidence="7 8">
    <name type="scientific">Saccharobesus litoralis</name>
    <dbReference type="NCBI Taxonomy" id="2172099"/>
    <lineage>
        <taxon>Bacteria</taxon>
        <taxon>Pseudomonadati</taxon>
        <taxon>Pseudomonadota</taxon>
        <taxon>Gammaproteobacteria</taxon>
        <taxon>Alteromonadales</taxon>
        <taxon>Alteromonadaceae</taxon>
        <taxon>Saccharobesus</taxon>
    </lineage>
</organism>
<evidence type="ECO:0000256" key="5">
    <source>
        <dbReference type="SAM" id="Phobius"/>
    </source>
</evidence>
<accession>A0A2S0VV83</accession>
<feature type="transmembrane region" description="Helical" evidence="5">
    <location>
        <begin position="34"/>
        <end position="53"/>
    </location>
</feature>
<comment type="subcellular location">
    <subcellularLocation>
        <location evidence="1">Membrane</location>
        <topology evidence="1">Multi-pass membrane protein</topology>
    </subcellularLocation>
</comment>
<dbReference type="InterPro" id="IPR000620">
    <property type="entry name" value="EamA_dom"/>
</dbReference>
<evidence type="ECO:0000259" key="6">
    <source>
        <dbReference type="Pfam" id="PF00892"/>
    </source>
</evidence>
<keyword evidence="4 5" id="KW-0472">Membrane</keyword>
<dbReference type="RefSeq" id="WP_108604075.1">
    <property type="nucleotide sequence ID" value="NZ_CP026604.1"/>
</dbReference>
<keyword evidence="2 5" id="KW-0812">Transmembrane</keyword>
<dbReference type="PANTHER" id="PTHR32322">
    <property type="entry name" value="INNER MEMBRANE TRANSPORTER"/>
    <property type="match status" value="1"/>
</dbReference>
<dbReference type="InterPro" id="IPR037185">
    <property type="entry name" value="EmrE-like"/>
</dbReference>
<proteinExistence type="predicted"/>
<evidence type="ECO:0000313" key="7">
    <source>
        <dbReference type="EMBL" id="AWB68010.1"/>
    </source>
</evidence>
<keyword evidence="8" id="KW-1185">Reference proteome</keyword>
<feature type="transmembrane region" description="Helical" evidence="5">
    <location>
        <begin position="212"/>
        <end position="234"/>
    </location>
</feature>
<evidence type="ECO:0000256" key="4">
    <source>
        <dbReference type="ARBA" id="ARBA00023136"/>
    </source>
</evidence>